<dbReference type="Gene3D" id="1.25.40.10">
    <property type="entry name" value="Tetratricopeptide repeat domain"/>
    <property type="match status" value="1"/>
</dbReference>
<dbReference type="SUPFAM" id="SSF50630">
    <property type="entry name" value="Acid proteases"/>
    <property type="match status" value="1"/>
</dbReference>
<proteinExistence type="predicted"/>
<feature type="repeat" description="TPR" evidence="1">
    <location>
        <begin position="120"/>
        <end position="153"/>
    </location>
</feature>
<dbReference type="RefSeq" id="WP_267539594.1">
    <property type="nucleotide sequence ID" value="NZ_JAPNKA010000001.1"/>
</dbReference>
<dbReference type="InterPro" id="IPR011990">
    <property type="entry name" value="TPR-like_helical_dom_sf"/>
</dbReference>
<dbReference type="Proteomes" id="UP001207654">
    <property type="component" value="Unassembled WGS sequence"/>
</dbReference>
<reference evidence="2 3" key="1">
    <citation type="submission" date="2022-11" db="EMBL/GenBank/DDBJ databases">
        <title>Minimal conservation of predation-associated metabolite biosynthetic gene clusters underscores biosynthetic potential of Myxococcota including descriptions for ten novel species: Archangium lansinium sp. nov., Myxococcus landrumus sp. nov., Nannocystis bai.</title>
        <authorList>
            <person name="Ahearne A."/>
            <person name="Stevens C."/>
            <person name="Phillips K."/>
        </authorList>
    </citation>
    <scope>NUCLEOTIDE SEQUENCE [LARGE SCALE GENOMIC DNA]</scope>
    <source>
        <strain evidence="2 3">MIWBW</strain>
    </source>
</reference>
<name>A0ABT4AH16_9BACT</name>
<dbReference type="Gene3D" id="2.40.70.10">
    <property type="entry name" value="Acid Proteases"/>
    <property type="match status" value="1"/>
</dbReference>
<dbReference type="InterPro" id="IPR034122">
    <property type="entry name" value="Retropepsin-like_bacterial"/>
</dbReference>
<dbReference type="SUPFAM" id="SSF48452">
    <property type="entry name" value="TPR-like"/>
    <property type="match status" value="1"/>
</dbReference>
<gene>
    <name evidence="2" type="ORF">OV287_41645</name>
</gene>
<accession>A0ABT4AH16</accession>
<evidence type="ECO:0000256" key="1">
    <source>
        <dbReference type="PROSITE-ProRule" id="PRU00339"/>
    </source>
</evidence>
<dbReference type="EMBL" id="JAPNKA010000001">
    <property type="protein sequence ID" value="MCY1080972.1"/>
    <property type="molecule type" value="Genomic_DNA"/>
</dbReference>
<keyword evidence="1" id="KW-0802">TPR repeat</keyword>
<keyword evidence="2" id="KW-0378">Hydrolase</keyword>
<dbReference type="InterPro" id="IPR021109">
    <property type="entry name" value="Peptidase_aspartic_dom_sf"/>
</dbReference>
<protein>
    <submittedName>
        <fullName evidence="2">TIGR02281 family clan AA aspartic protease</fullName>
        <ecNumber evidence="2">3.4.23.-</ecNumber>
    </submittedName>
</protein>
<keyword evidence="3" id="KW-1185">Reference proteome</keyword>
<comment type="caution">
    <text evidence="2">The sequence shown here is derived from an EMBL/GenBank/DDBJ whole genome shotgun (WGS) entry which is preliminary data.</text>
</comment>
<dbReference type="Pfam" id="PF13975">
    <property type="entry name" value="gag-asp_proteas"/>
    <property type="match status" value="1"/>
</dbReference>
<dbReference type="EC" id="3.4.23.-" evidence="2"/>
<dbReference type="PROSITE" id="PS50005">
    <property type="entry name" value="TPR"/>
    <property type="match status" value="1"/>
</dbReference>
<dbReference type="NCBIfam" id="TIGR02281">
    <property type="entry name" value="clan_AA_DTGA"/>
    <property type="match status" value="1"/>
</dbReference>
<keyword evidence="2" id="KW-0645">Protease</keyword>
<organism evidence="2 3">
    <name type="scientific">Archangium lansingense</name>
    <dbReference type="NCBI Taxonomy" id="2995310"/>
    <lineage>
        <taxon>Bacteria</taxon>
        <taxon>Pseudomonadati</taxon>
        <taxon>Myxococcota</taxon>
        <taxon>Myxococcia</taxon>
        <taxon>Myxococcales</taxon>
        <taxon>Cystobacterineae</taxon>
        <taxon>Archangiaceae</taxon>
        <taxon>Archangium</taxon>
    </lineage>
</organism>
<evidence type="ECO:0000313" key="3">
    <source>
        <dbReference type="Proteomes" id="UP001207654"/>
    </source>
</evidence>
<evidence type="ECO:0000313" key="2">
    <source>
        <dbReference type="EMBL" id="MCY1080972.1"/>
    </source>
</evidence>
<sequence>MPFSARVLAVLMSSASLLGCEQAKTEPTFDYGPKRGLVAQLRSALEKEPCDRTKAVQYIQTVFSAGDWRGSIQFADDFSARCGKFPQLRSISYSAHMQLSEFDLAIRDATELIDSAPGNAGYWVWRAMAHQSREQSEQALGDFQQAFRLQPEQFQVANQLATAYERLDRPCEGHLVMLEHQQSNIESLGRPEVTKRIAQLAAMGCESGKGKAVVPVSKTGTMWVEPLVNGKTRGRFILDTGANSVAISQAFADRLGLKLEGARKLSFHTAKGLIQAPVVRVPSIALQGAQAENVEVAVMSTLPPDVDGLLGLGFLARFEMRLDAQAGRLELTERKR</sequence>
<dbReference type="InterPro" id="IPR011969">
    <property type="entry name" value="Clan_AA_Asp_peptidase_C"/>
</dbReference>
<dbReference type="PROSITE" id="PS51257">
    <property type="entry name" value="PROKAR_LIPOPROTEIN"/>
    <property type="match status" value="1"/>
</dbReference>
<dbReference type="InterPro" id="IPR019734">
    <property type="entry name" value="TPR_rpt"/>
</dbReference>
<dbReference type="GO" id="GO:0006508">
    <property type="term" value="P:proteolysis"/>
    <property type="evidence" value="ECO:0007669"/>
    <property type="project" value="UniProtKB-KW"/>
</dbReference>
<dbReference type="CDD" id="cd05483">
    <property type="entry name" value="retropepsin_like_bacteria"/>
    <property type="match status" value="1"/>
</dbReference>
<dbReference type="GO" id="GO:0008233">
    <property type="term" value="F:peptidase activity"/>
    <property type="evidence" value="ECO:0007669"/>
    <property type="project" value="UniProtKB-KW"/>
</dbReference>